<dbReference type="GO" id="GO:0055085">
    <property type="term" value="P:transmembrane transport"/>
    <property type="evidence" value="ECO:0007669"/>
    <property type="project" value="InterPro"/>
</dbReference>
<keyword evidence="2" id="KW-1185">Reference proteome</keyword>
<dbReference type="InterPro" id="IPR018389">
    <property type="entry name" value="DctP_fam"/>
</dbReference>
<dbReference type="EMBL" id="CP021112">
    <property type="protein sequence ID" value="ARQ01964.1"/>
    <property type="molecule type" value="Genomic_DNA"/>
</dbReference>
<dbReference type="RefSeq" id="WP_086090357.1">
    <property type="nucleotide sequence ID" value="NZ_CP021112.1"/>
</dbReference>
<dbReference type="InterPro" id="IPR038404">
    <property type="entry name" value="TRAP_DctP_sf"/>
</dbReference>
<dbReference type="PANTHER" id="PTHR33376:SF4">
    <property type="entry name" value="SIALIC ACID-BINDING PERIPLASMIC PROTEIN SIAP"/>
    <property type="match status" value="1"/>
</dbReference>
<name>A0A1W6ZX60_9HYPH</name>
<dbReference type="STRING" id="1235591.CAK95_24830"/>
<reference evidence="1 2" key="1">
    <citation type="submission" date="2017-05" db="EMBL/GenBank/DDBJ databases">
        <title>Full genome sequence of Pseudorhodoplanes sinuspersici.</title>
        <authorList>
            <person name="Dastgheib S.M.M."/>
            <person name="Shavandi M."/>
            <person name="Tirandaz H."/>
        </authorList>
    </citation>
    <scope>NUCLEOTIDE SEQUENCE [LARGE SCALE GENOMIC DNA]</scope>
    <source>
        <strain evidence="1 2">RIPI110</strain>
    </source>
</reference>
<dbReference type="PANTHER" id="PTHR33376">
    <property type="match status" value="1"/>
</dbReference>
<dbReference type="PROSITE" id="PS51257">
    <property type="entry name" value="PROKAR_LIPOPROTEIN"/>
    <property type="match status" value="1"/>
</dbReference>
<dbReference type="NCBIfam" id="NF037995">
    <property type="entry name" value="TRAP_S1"/>
    <property type="match status" value="1"/>
</dbReference>
<dbReference type="KEGG" id="psin:CAK95_24830"/>
<dbReference type="Gene3D" id="3.40.190.170">
    <property type="entry name" value="Bacterial extracellular solute-binding protein, family 7"/>
    <property type="match status" value="1"/>
</dbReference>
<protein>
    <submittedName>
        <fullName evidence="1">Uncharacterized protein</fullName>
    </submittedName>
</protein>
<dbReference type="Proteomes" id="UP000194137">
    <property type="component" value="Chromosome"/>
</dbReference>
<proteinExistence type="predicted"/>
<evidence type="ECO:0000313" key="1">
    <source>
        <dbReference type="EMBL" id="ARQ01964.1"/>
    </source>
</evidence>
<dbReference type="Pfam" id="PF03480">
    <property type="entry name" value="DctP"/>
    <property type="match status" value="1"/>
</dbReference>
<organism evidence="1 2">
    <name type="scientific">Pseudorhodoplanes sinuspersici</name>
    <dbReference type="NCBI Taxonomy" id="1235591"/>
    <lineage>
        <taxon>Bacteria</taxon>
        <taxon>Pseudomonadati</taxon>
        <taxon>Pseudomonadota</taxon>
        <taxon>Alphaproteobacteria</taxon>
        <taxon>Hyphomicrobiales</taxon>
        <taxon>Pseudorhodoplanes</taxon>
    </lineage>
</organism>
<dbReference type="OrthoDB" id="9803763at2"/>
<dbReference type="AlphaFoldDB" id="A0A1W6ZX60"/>
<gene>
    <name evidence="1" type="ORF">CAK95_24830</name>
</gene>
<accession>A0A1W6ZX60</accession>
<sequence>MITRRTVIAGAFALASCLPGVALAQGAPIQFRISTAAAEQDWLTRALQQFKENVERDLPGQVAISVHPGSSLFRQGTELPAIQRGNLEMSTMTTFEIEQQIPEFGLFSAGYVFRDYDHMRKVMGGPIGKEYAAAVASKMGIEIIDFIYLGTRQVNLRQARNVKTPADLAGVKLRMPPGPGWNALGRGLGVTPTPMAMPEVYLAMKSGAIDGQENPLAIARFNNLNEVSQQFVLTNHVVQPVAFAVAKPVWDKFSPAQKVVILKHARAAAEFNDKSRLQDEKELVDTFRKSGITITEPDLAAFKASVDKQYQDSGLSQKWNADLLKRIADTK</sequence>
<evidence type="ECO:0000313" key="2">
    <source>
        <dbReference type="Proteomes" id="UP000194137"/>
    </source>
</evidence>